<dbReference type="EMBL" id="CP033067">
    <property type="protein sequence ID" value="AYM89061.1"/>
    <property type="molecule type" value="Genomic_DNA"/>
</dbReference>
<proteinExistence type="predicted"/>
<geneLocation type="plasmid" evidence="1 2">
    <name>unnamed</name>
</geneLocation>
<dbReference type="AlphaFoldDB" id="A0AAD0U4R1"/>
<accession>A0AAD0U4R1</accession>
<gene>
    <name evidence="1" type="ORF">D9T18_20440</name>
</gene>
<keyword evidence="1" id="KW-0614">Plasmid</keyword>
<dbReference type="RefSeq" id="WP_121638735.1">
    <property type="nucleotide sequence ID" value="NZ_CP033067.1"/>
</dbReference>
<evidence type="ECO:0000313" key="1">
    <source>
        <dbReference type="EMBL" id="AYM89061.1"/>
    </source>
</evidence>
<reference evidence="1 2" key="1">
    <citation type="submission" date="2018-10" db="EMBL/GenBank/DDBJ databases">
        <title>Complete Genome Sequence and Transcriptomic Profiles of a Marine Bacterium, Pseudoalteromonas agarivorans Hao 2018.</title>
        <authorList>
            <person name="Hao L."/>
        </authorList>
    </citation>
    <scope>NUCLEOTIDE SEQUENCE [LARGE SCALE GENOMIC DNA]</scope>
    <source>
        <strain evidence="1 2">Hao 2018</strain>
        <plasmid evidence="1 2">unnamed</plasmid>
    </source>
</reference>
<evidence type="ECO:0000313" key="2">
    <source>
        <dbReference type="Proteomes" id="UP000279995"/>
    </source>
</evidence>
<protein>
    <submittedName>
        <fullName evidence="1">Uncharacterized protein</fullName>
    </submittedName>
</protein>
<sequence length="78" mass="8814">MSNKFKIKNFAEVQSFDSVEEIESALRSQYRGMHISISYASQKTGLLCSIFVSVNNDGAVFYTYGDESEVDFKKINLS</sequence>
<organism evidence="1 2">
    <name type="scientific">Pseudoalteromonas agarivorans</name>
    <dbReference type="NCBI Taxonomy" id="176102"/>
    <lineage>
        <taxon>Bacteria</taxon>
        <taxon>Pseudomonadati</taxon>
        <taxon>Pseudomonadota</taxon>
        <taxon>Gammaproteobacteria</taxon>
        <taxon>Alteromonadales</taxon>
        <taxon>Pseudoalteromonadaceae</taxon>
        <taxon>Pseudoalteromonas</taxon>
    </lineage>
</organism>
<dbReference type="Proteomes" id="UP000279995">
    <property type="component" value="Plasmid unnamed"/>
</dbReference>
<name>A0AAD0U4R1_9GAMM</name>
<dbReference type="GeneID" id="39469352"/>